<dbReference type="AlphaFoldDB" id="A0A6J5DVB5"/>
<evidence type="ECO:0000313" key="3">
    <source>
        <dbReference type="Proteomes" id="UP000494329"/>
    </source>
</evidence>
<dbReference type="Proteomes" id="UP000494329">
    <property type="component" value="Unassembled WGS sequence"/>
</dbReference>
<dbReference type="EMBL" id="CADIKF010000019">
    <property type="protein sequence ID" value="CAB3757577.1"/>
    <property type="molecule type" value="Genomic_DNA"/>
</dbReference>
<sequence length="102" mass="11202">MLESDFAAVRYFFNYRFPHVRECPFAGMLHALRESDNAPMESGFSGGRRGSCNAPHPDDAGNSRVALKGLRGAAILRIVMWVAASRGARAGRRFSGWTARSV</sequence>
<feature type="region of interest" description="Disordered" evidence="1">
    <location>
        <begin position="38"/>
        <end position="59"/>
    </location>
</feature>
<name>A0A6J5DVB5_9BURK</name>
<organism evidence="2 3">
    <name type="scientific">Paraburkholderia solisilvae</name>
    <dbReference type="NCBI Taxonomy" id="624376"/>
    <lineage>
        <taxon>Bacteria</taxon>
        <taxon>Pseudomonadati</taxon>
        <taxon>Pseudomonadota</taxon>
        <taxon>Betaproteobacteria</taxon>
        <taxon>Burkholderiales</taxon>
        <taxon>Burkholderiaceae</taxon>
        <taxon>Paraburkholderia</taxon>
    </lineage>
</organism>
<keyword evidence="3" id="KW-1185">Reference proteome</keyword>
<gene>
    <name evidence="2" type="ORF">LMG29739_02713</name>
</gene>
<accession>A0A6J5DVB5</accession>
<evidence type="ECO:0000313" key="2">
    <source>
        <dbReference type="EMBL" id="CAB3757577.1"/>
    </source>
</evidence>
<protein>
    <submittedName>
        <fullName evidence="2">Uncharacterized protein</fullName>
    </submittedName>
</protein>
<reference evidence="2 3" key="1">
    <citation type="submission" date="2020-04" db="EMBL/GenBank/DDBJ databases">
        <authorList>
            <person name="De Canck E."/>
        </authorList>
    </citation>
    <scope>NUCLEOTIDE SEQUENCE [LARGE SCALE GENOMIC DNA]</scope>
    <source>
        <strain evidence="2 3">LMG 29739</strain>
    </source>
</reference>
<evidence type="ECO:0000256" key="1">
    <source>
        <dbReference type="SAM" id="MobiDB-lite"/>
    </source>
</evidence>
<proteinExistence type="predicted"/>